<evidence type="ECO:0000313" key="2">
    <source>
        <dbReference type="EMBL" id="MBB5284727.1"/>
    </source>
</evidence>
<evidence type="ECO:0000313" key="3">
    <source>
        <dbReference type="Proteomes" id="UP000557307"/>
    </source>
</evidence>
<accession>A0A840TSR2</accession>
<sequence length="285" mass="33175">MATIKATHWLGTLLLLFWVGGAAPAQTIRQTYELAEAHFVRADYPRAVEAYRRVLFFDEQEAYGPLCYRKIADCLYFTEQFDEAALFYDRAYYVTPDDSTQAHLLFQKASCYLLTQNYRYAQIELFNLPDSLPEAQEKRRQFYLGILYFSLEEYETSEGYFQALAPDSAAREAVRALFVRNEAITRFNPRKARRLSIFLPGMGQFYAGDVKNGLNSLLLTSGLFYWGVRLLATGSTFPDAFITIMPWFQRYYVGGYKKAEIIATEQKQKRRHQLYNQLLDVVERE</sequence>
<dbReference type="Proteomes" id="UP000557307">
    <property type="component" value="Unassembled WGS sequence"/>
</dbReference>
<dbReference type="RefSeq" id="WP_184174690.1">
    <property type="nucleotide sequence ID" value="NZ_JACHGF010000004.1"/>
</dbReference>
<dbReference type="InterPro" id="IPR011990">
    <property type="entry name" value="TPR-like_helical_dom_sf"/>
</dbReference>
<name>A0A840TSR2_9BACT</name>
<dbReference type="PROSITE" id="PS50005">
    <property type="entry name" value="TPR"/>
    <property type="match status" value="1"/>
</dbReference>
<dbReference type="SUPFAM" id="SSF48452">
    <property type="entry name" value="TPR-like"/>
    <property type="match status" value="1"/>
</dbReference>
<comment type="caution">
    <text evidence="2">The sequence shown here is derived from an EMBL/GenBank/DDBJ whole genome shotgun (WGS) entry which is preliminary data.</text>
</comment>
<feature type="repeat" description="TPR" evidence="1">
    <location>
        <begin position="28"/>
        <end position="61"/>
    </location>
</feature>
<organism evidence="2 3">
    <name type="scientific">Rhabdobacter roseus</name>
    <dbReference type="NCBI Taxonomy" id="1655419"/>
    <lineage>
        <taxon>Bacteria</taxon>
        <taxon>Pseudomonadati</taxon>
        <taxon>Bacteroidota</taxon>
        <taxon>Cytophagia</taxon>
        <taxon>Cytophagales</taxon>
        <taxon>Cytophagaceae</taxon>
        <taxon>Rhabdobacter</taxon>
    </lineage>
</organism>
<proteinExistence type="predicted"/>
<gene>
    <name evidence="2" type="ORF">HNQ92_002875</name>
</gene>
<protein>
    <submittedName>
        <fullName evidence="2">Tetratricopeptide (TPR) repeat protein</fullName>
    </submittedName>
</protein>
<evidence type="ECO:0000256" key="1">
    <source>
        <dbReference type="PROSITE-ProRule" id="PRU00339"/>
    </source>
</evidence>
<dbReference type="AlphaFoldDB" id="A0A840TSR2"/>
<keyword evidence="1" id="KW-0802">TPR repeat</keyword>
<reference evidence="2 3" key="1">
    <citation type="submission" date="2020-08" db="EMBL/GenBank/DDBJ databases">
        <title>Genomic Encyclopedia of Type Strains, Phase IV (KMG-IV): sequencing the most valuable type-strain genomes for metagenomic binning, comparative biology and taxonomic classification.</title>
        <authorList>
            <person name="Goeker M."/>
        </authorList>
    </citation>
    <scope>NUCLEOTIDE SEQUENCE [LARGE SCALE GENOMIC DNA]</scope>
    <source>
        <strain evidence="2 3">DSM 105074</strain>
    </source>
</reference>
<dbReference type="SMART" id="SM00028">
    <property type="entry name" value="TPR"/>
    <property type="match status" value="2"/>
</dbReference>
<keyword evidence="3" id="KW-1185">Reference proteome</keyword>
<dbReference type="InterPro" id="IPR019734">
    <property type="entry name" value="TPR_rpt"/>
</dbReference>
<dbReference type="Gene3D" id="1.25.40.10">
    <property type="entry name" value="Tetratricopeptide repeat domain"/>
    <property type="match status" value="1"/>
</dbReference>
<dbReference type="EMBL" id="JACHGF010000004">
    <property type="protein sequence ID" value="MBB5284727.1"/>
    <property type="molecule type" value="Genomic_DNA"/>
</dbReference>